<dbReference type="EMBL" id="VSRR010006617">
    <property type="protein sequence ID" value="MPC45191.1"/>
    <property type="molecule type" value="Genomic_DNA"/>
</dbReference>
<name>A0A5B7FDB3_PORTR</name>
<proteinExistence type="predicted"/>
<sequence length="110" mass="11999">MRLFGWETAFGNGSSGSGPDSLESEGGVDANMELTPERKEAISQGMGLRTYTSEHSVCEDWELAMLSSALSVHPVYLSLTPATQTPRLCYALVNPLYTYCCLAHAMQPQH</sequence>
<evidence type="ECO:0000256" key="1">
    <source>
        <dbReference type="SAM" id="MobiDB-lite"/>
    </source>
</evidence>
<evidence type="ECO:0000313" key="2">
    <source>
        <dbReference type="EMBL" id="MPC45191.1"/>
    </source>
</evidence>
<dbReference type="Proteomes" id="UP000324222">
    <property type="component" value="Unassembled WGS sequence"/>
</dbReference>
<keyword evidence="3" id="KW-1185">Reference proteome</keyword>
<gene>
    <name evidence="2" type="ORF">E2C01_038881</name>
</gene>
<dbReference type="OrthoDB" id="1434354at2759"/>
<dbReference type="AlphaFoldDB" id="A0A5B7FDB3"/>
<organism evidence="2 3">
    <name type="scientific">Portunus trituberculatus</name>
    <name type="common">Swimming crab</name>
    <name type="synonym">Neptunus trituberculatus</name>
    <dbReference type="NCBI Taxonomy" id="210409"/>
    <lineage>
        <taxon>Eukaryota</taxon>
        <taxon>Metazoa</taxon>
        <taxon>Ecdysozoa</taxon>
        <taxon>Arthropoda</taxon>
        <taxon>Crustacea</taxon>
        <taxon>Multicrustacea</taxon>
        <taxon>Malacostraca</taxon>
        <taxon>Eumalacostraca</taxon>
        <taxon>Eucarida</taxon>
        <taxon>Decapoda</taxon>
        <taxon>Pleocyemata</taxon>
        <taxon>Brachyura</taxon>
        <taxon>Eubrachyura</taxon>
        <taxon>Portunoidea</taxon>
        <taxon>Portunidae</taxon>
        <taxon>Portuninae</taxon>
        <taxon>Portunus</taxon>
    </lineage>
</organism>
<reference evidence="2 3" key="1">
    <citation type="submission" date="2019-05" db="EMBL/GenBank/DDBJ databases">
        <title>Another draft genome of Portunus trituberculatus and its Hox gene families provides insights of decapod evolution.</title>
        <authorList>
            <person name="Jeong J.-H."/>
            <person name="Song I."/>
            <person name="Kim S."/>
            <person name="Choi T."/>
            <person name="Kim D."/>
            <person name="Ryu S."/>
            <person name="Kim W."/>
        </authorList>
    </citation>
    <scope>NUCLEOTIDE SEQUENCE [LARGE SCALE GENOMIC DNA]</scope>
    <source>
        <tissue evidence="2">Muscle</tissue>
    </source>
</reference>
<evidence type="ECO:0000313" key="3">
    <source>
        <dbReference type="Proteomes" id="UP000324222"/>
    </source>
</evidence>
<feature type="region of interest" description="Disordered" evidence="1">
    <location>
        <begin position="7"/>
        <end position="30"/>
    </location>
</feature>
<comment type="caution">
    <text evidence="2">The sequence shown here is derived from an EMBL/GenBank/DDBJ whole genome shotgun (WGS) entry which is preliminary data.</text>
</comment>
<accession>A0A5B7FDB3</accession>
<protein>
    <submittedName>
        <fullName evidence="2">Uncharacterized protein</fullName>
    </submittedName>
</protein>